<protein>
    <recommendedName>
        <fullName evidence="2">F-box domain-containing protein</fullName>
    </recommendedName>
</protein>
<feature type="compositionally biased region" description="Acidic residues" evidence="1">
    <location>
        <begin position="1"/>
        <end position="18"/>
    </location>
</feature>
<dbReference type="CDD" id="cd22160">
    <property type="entry name" value="F-box_AtFBL13-like"/>
    <property type="match status" value="1"/>
</dbReference>
<sequence length="125" mass="14563">MEEEDMDSMEEEEEEENSNDSNSISEEAEEGENEEENNEDSSSKGEDEESKQKRAKPMQEDRISTLPDSIIHHFLSLLPIKDAVKTGVLSKRWKDIWTSVPTLCICYTGKRFKRFFQLMNRTLIL</sequence>
<reference evidence="4" key="1">
    <citation type="submission" date="2013-09" db="EMBL/GenBank/DDBJ databases">
        <title>Corchorus olitorius genome sequencing.</title>
        <authorList>
            <person name="Alam M."/>
            <person name="Haque M.S."/>
            <person name="Islam M.S."/>
            <person name="Emdad E.M."/>
            <person name="Islam M.M."/>
            <person name="Ahmed B."/>
            <person name="Halim A."/>
            <person name="Hossen Q.M.M."/>
            <person name="Hossain M.Z."/>
            <person name="Ahmed R."/>
            <person name="Khan M.M."/>
            <person name="Islam R."/>
            <person name="Rashid M.M."/>
            <person name="Khan S.A."/>
            <person name="Rahman M.S."/>
            <person name="Alam M."/>
            <person name="Yahiya A.S."/>
            <person name="Khan M.S."/>
            <person name="Azam M.S."/>
            <person name="Haque T."/>
            <person name="Lashkar M.Z.H."/>
            <person name="Akhand A.I."/>
            <person name="Morshed G."/>
            <person name="Roy S."/>
            <person name="Uddin K.S."/>
            <person name="Rabeya T."/>
            <person name="Hossain A.S."/>
            <person name="Chowdhury A."/>
            <person name="Snigdha A.R."/>
            <person name="Mortoza M.S."/>
            <person name="Matin S.A."/>
            <person name="Hoque S.M.E."/>
            <person name="Islam M.K."/>
            <person name="Roy D.K."/>
            <person name="Haider R."/>
            <person name="Moosa M.M."/>
            <person name="Elias S.M."/>
            <person name="Hasan A.M."/>
            <person name="Jahan S."/>
            <person name="Shafiuddin M."/>
            <person name="Mahmood N."/>
            <person name="Shommy N.S."/>
        </authorList>
    </citation>
    <scope>NUCLEOTIDE SEQUENCE [LARGE SCALE GENOMIC DNA]</scope>
    <source>
        <strain evidence="4">cv. O-4</strain>
    </source>
</reference>
<dbReference type="STRING" id="93759.A0A1R3K2L9"/>
<keyword evidence="4" id="KW-1185">Reference proteome</keyword>
<dbReference type="PROSITE" id="PS50181">
    <property type="entry name" value="FBOX"/>
    <property type="match status" value="1"/>
</dbReference>
<name>A0A1R3K2L9_9ROSI</name>
<evidence type="ECO:0000313" key="4">
    <source>
        <dbReference type="Proteomes" id="UP000187203"/>
    </source>
</evidence>
<dbReference type="InterPro" id="IPR036047">
    <property type="entry name" value="F-box-like_dom_sf"/>
</dbReference>
<feature type="compositionally biased region" description="Acidic residues" evidence="1">
    <location>
        <begin position="26"/>
        <end position="39"/>
    </location>
</feature>
<dbReference type="PANTHER" id="PTHR32212">
    <property type="entry name" value="CYCLIN-LIKE F-BOX"/>
    <property type="match status" value="1"/>
</dbReference>
<evidence type="ECO:0000256" key="1">
    <source>
        <dbReference type="SAM" id="MobiDB-lite"/>
    </source>
</evidence>
<feature type="domain" description="F-box" evidence="2">
    <location>
        <begin position="60"/>
        <end position="115"/>
    </location>
</feature>
<dbReference type="EMBL" id="AWUE01014807">
    <property type="protein sequence ID" value="OMP01228.1"/>
    <property type="molecule type" value="Genomic_DNA"/>
</dbReference>
<proteinExistence type="predicted"/>
<organism evidence="3 4">
    <name type="scientific">Corchorus olitorius</name>
    <dbReference type="NCBI Taxonomy" id="93759"/>
    <lineage>
        <taxon>Eukaryota</taxon>
        <taxon>Viridiplantae</taxon>
        <taxon>Streptophyta</taxon>
        <taxon>Embryophyta</taxon>
        <taxon>Tracheophyta</taxon>
        <taxon>Spermatophyta</taxon>
        <taxon>Magnoliopsida</taxon>
        <taxon>eudicotyledons</taxon>
        <taxon>Gunneridae</taxon>
        <taxon>Pentapetalae</taxon>
        <taxon>rosids</taxon>
        <taxon>malvids</taxon>
        <taxon>Malvales</taxon>
        <taxon>Malvaceae</taxon>
        <taxon>Grewioideae</taxon>
        <taxon>Apeibeae</taxon>
        <taxon>Corchorus</taxon>
    </lineage>
</organism>
<evidence type="ECO:0000259" key="2">
    <source>
        <dbReference type="PROSITE" id="PS50181"/>
    </source>
</evidence>
<dbReference type="Proteomes" id="UP000187203">
    <property type="component" value="Unassembled WGS sequence"/>
</dbReference>
<comment type="caution">
    <text evidence="3">The sequence shown here is derived from an EMBL/GenBank/DDBJ whole genome shotgun (WGS) entry which is preliminary data.</text>
</comment>
<dbReference type="OrthoDB" id="1002647at2759"/>
<dbReference type="InterPro" id="IPR001810">
    <property type="entry name" value="F-box_dom"/>
</dbReference>
<gene>
    <name evidence="3" type="ORF">COLO4_12050</name>
</gene>
<dbReference type="InterPro" id="IPR053781">
    <property type="entry name" value="F-box_AtFBL13-like"/>
</dbReference>
<dbReference type="Gene3D" id="1.20.1280.50">
    <property type="match status" value="1"/>
</dbReference>
<evidence type="ECO:0000313" key="3">
    <source>
        <dbReference type="EMBL" id="OMP01228.1"/>
    </source>
</evidence>
<feature type="region of interest" description="Disordered" evidence="1">
    <location>
        <begin position="1"/>
        <end position="63"/>
    </location>
</feature>
<dbReference type="AlphaFoldDB" id="A0A1R3K2L9"/>
<dbReference type="SUPFAM" id="SSF81383">
    <property type="entry name" value="F-box domain"/>
    <property type="match status" value="1"/>
</dbReference>
<dbReference type="Pfam" id="PF00646">
    <property type="entry name" value="F-box"/>
    <property type="match status" value="1"/>
</dbReference>
<dbReference type="PANTHER" id="PTHR32212:SF234">
    <property type="entry name" value="F-BOX_LRR-REPEAT PROTEIN 13-LIKE"/>
    <property type="match status" value="1"/>
</dbReference>
<accession>A0A1R3K2L9</accession>